<proteinExistence type="predicted"/>
<accession>R4UK62</accession>
<sequence>MTIFYWLIALVLIIFACLSLNMFPKFYAKTAEKIYLRLIVSLLVVIVQLSHFISYAMEKGFDNIISYFYLQVCTITSFALIILLIYPKKIFLECFAPLAITGPLFALAVPLEYYPSSFWYYEYYFGHGVITYGYLYVYWYGITNYKFDRHTVFRSAVTLVIIYLCAELFNNYFGTQYILDTYWYMARLFPEGWHMKDWPRPAITAVFLFVIGPVVILIGVLPLRFFKPIYDLQQKQFLHPTWSNILWGKIKKRKMIEEKESC</sequence>
<dbReference type="Proteomes" id="UP000013963">
    <property type="component" value="Chromosome"/>
</dbReference>
<gene>
    <name evidence="2" type="ORF">SSYRP_v1c09480</name>
</gene>
<feature type="transmembrane region" description="Helical" evidence="1">
    <location>
        <begin position="35"/>
        <end position="56"/>
    </location>
</feature>
<reference evidence="2 3" key="1">
    <citation type="journal article" date="2013" name="Genome Biol. Evol.">
        <title>Complete genomes of two dipteran-associated spiroplasmas provided insights into the origin, dynamics, and impacts of viral invasion in spiroplasma.</title>
        <authorList>
            <person name="Ku C."/>
            <person name="Lo W.S."/>
            <person name="Chen L.L."/>
            <person name="Kuo C.H."/>
        </authorList>
    </citation>
    <scope>NUCLEOTIDE SEQUENCE [LARGE SCALE GENOMIC DNA]</scope>
    <source>
        <strain evidence="2">EA-1</strain>
    </source>
</reference>
<organism evidence="2 3">
    <name type="scientific">Spiroplasma syrphidicola EA-1</name>
    <dbReference type="NCBI Taxonomy" id="1276229"/>
    <lineage>
        <taxon>Bacteria</taxon>
        <taxon>Bacillati</taxon>
        <taxon>Mycoplasmatota</taxon>
        <taxon>Mollicutes</taxon>
        <taxon>Entomoplasmatales</taxon>
        <taxon>Spiroplasmataceae</taxon>
        <taxon>Spiroplasma</taxon>
    </lineage>
</organism>
<protein>
    <submittedName>
        <fullName evidence="2">Uncharacterized protein</fullName>
    </submittedName>
</protein>
<feature type="transmembrane region" description="Helical" evidence="1">
    <location>
        <begin position="152"/>
        <end position="173"/>
    </location>
</feature>
<keyword evidence="1" id="KW-1133">Transmembrane helix</keyword>
<keyword evidence="1" id="KW-0812">Transmembrane</keyword>
<dbReference type="AlphaFoldDB" id="R4UK62"/>
<evidence type="ECO:0000256" key="1">
    <source>
        <dbReference type="SAM" id="Phobius"/>
    </source>
</evidence>
<keyword evidence="3" id="KW-1185">Reference proteome</keyword>
<evidence type="ECO:0000313" key="2">
    <source>
        <dbReference type="EMBL" id="AGM26535.1"/>
    </source>
</evidence>
<dbReference type="HOGENOM" id="CLU_1057296_0_0_14"/>
<feature type="transmembrane region" description="Helical" evidence="1">
    <location>
        <begin position="202"/>
        <end position="226"/>
    </location>
</feature>
<evidence type="ECO:0000313" key="3">
    <source>
        <dbReference type="Proteomes" id="UP000013963"/>
    </source>
</evidence>
<feature type="transmembrane region" description="Helical" evidence="1">
    <location>
        <begin position="6"/>
        <end position="23"/>
    </location>
</feature>
<dbReference type="Pfam" id="PF14808">
    <property type="entry name" value="TMEM164"/>
    <property type="match status" value="1"/>
</dbReference>
<dbReference type="RefSeq" id="WP_016341174.1">
    <property type="nucleotide sequence ID" value="NC_021284.1"/>
</dbReference>
<feature type="transmembrane region" description="Helical" evidence="1">
    <location>
        <begin position="68"/>
        <end position="87"/>
    </location>
</feature>
<dbReference type="PATRIC" id="fig|1276229.3.peg.939"/>
<feature type="transmembrane region" description="Helical" evidence="1">
    <location>
        <begin position="94"/>
        <end position="111"/>
    </location>
</feature>
<dbReference type="OrthoDB" id="388550at2"/>
<feature type="transmembrane region" description="Helical" evidence="1">
    <location>
        <begin position="123"/>
        <end position="140"/>
    </location>
</feature>
<dbReference type="EMBL" id="CP005078">
    <property type="protein sequence ID" value="AGM26535.1"/>
    <property type="molecule type" value="Genomic_DNA"/>
</dbReference>
<keyword evidence="1" id="KW-0472">Membrane</keyword>
<name>R4UK62_9MOLU</name>
<dbReference type="KEGG" id="ssyr:SSYRP_v1c09480"/>